<reference evidence="2" key="1">
    <citation type="submission" date="2022-02" db="EMBL/GenBank/DDBJ databases">
        <title>Crop Bioprotection Bacillus Genome Sequencing.</title>
        <authorList>
            <person name="Dunlap C."/>
        </authorList>
    </citation>
    <scope>NUCLEOTIDE SEQUENCE</scope>
    <source>
        <strain evidence="2">M18B4</strain>
    </source>
</reference>
<dbReference type="AlphaFoldDB" id="A0A9Q4DSC3"/>
<feature type="compositionally biased region" description="Basic and acidic residues" evidence="1">
    <location>
        <begin position="123"/>
        <end position="135"/>
    </location>
</feature>
<evidence type="ECO:0000256" key="1">
    <source>
        <dbReference type="SAM" id="MobiDB-lite"/>
    </source>
</evidence>
<proteinExistence type="predicted"/>
<dbReference type="EMBL" id="JALANJ010000053">
    <property type="protein sequence ID" value="MCY8123059.1"/>
    <property type="molecule type" value="Genomic_DNA"/>
</dbReference>
<name>A0A9Q4DSC3_BACSC</name>
<sequence>MKLNKFQVSTVLYFKSGNSKKVDWVEERLVKKIDKETEEVTQPLTLEEADLFFQSRFKEWIDKGETIVRKNAKKETSVIPFSSVEYATVSVTLLGEDNLIVEGERELNNNEDSSLTPPQPNEKWTRIEDHPAYKK</sequence>
<evidence type="ECO:0000313" key="2">
    <source>
        <dbReference type="EMBL" id="MCY8123059.1"/>
    </source>
</evidence>
<feature type="region of interest" description="Disordered" evidence="1">
    <location>
        <begin position="105"/>
        <end position="135"/>
    </location>
</feature>
<gene>
    <name evidence="2" type="ORF">MOC45_21190</name>
</gene>
<protein>
    <submittedName>
        <fullName evidence="2">Uncharacterized protein</fullName>
    </submittedName>
</protein>
<accession>A0A9Q4DSC3</accession>
<organism evidence="2 3">
    <name type="scientific">Bacillus spizizenii</name>
    <name type="common">Bacillus subtilis subsp. spizizenii</name>
    <dbReference type="NCBI Taxonomy" id="96241"/>
    <lineage>
        <taxon>Bacteria</taxon>
        <taxon>Bacillati</taxon>
        <taxon>Bacillota</taxon>
        <taxon>Bacilli</taxon>
        <taxon>Bacillales</taxon>
        <taxon>Bacillaceae</taxon>
        <taxon>Bacillus</taxon>
    </lineage>
</organism>
<dbReference type="Proteomes" id="UP001070352">
    <property type="component" value="Unassembled WGS sequence"/>
</dbReference>
<comment type="caution">
    <text evidence="2">The sequence shown here is derived from an EMBL/GenBank/DDBJ whole genome shotgun (WGS) entry which is preliminary data.</text>
</comment>
<evidence type="ECO:0000313" key="3">
    <source>
        <dbReference type="Proteomes" id="UP001070352"/>
    </source>
</evidence>